<dbReference type="Proteomes" id="UP001576780">
    <property type="component" value="Unassembled WGS sequence"/>
</dbReference>
<comment type="caution">
    <text evidence="1">The sequence shown here is derived from an EMBL/GenBank/DDBJ whole genome shotgun (WGS) entry which is preliminary data.</text>
</comment>
<dbReference type="EMBL" id="JBHFNT010000051">
    <property type="protein sequence ID" value="MFB2834096.1"/>
    <property type="molecule type" value="Genomic_DNA"/>
</dbReference>
<accession>A0ABV4WG90</accession>
<sequence length="84" mass="9704">MDKPILLIGLGISACALIIAYNAGLATQNISHAQRINELNYEIKKRDEIITQKEQDIQNHKSFIRRKDTAARRFVDEYFKGEKK</sequence>
<gene>
    <name evidence="1" type="ORF">ACE1CA_06135</name>
</gene>
<protein>
    <recommendedName>
        <fullName evidence="3">Phage protein</fullName>
    </recommendedName>
</protein>
<evidence type="ECO:0000313" key="2">
    <source>
        <dbReference type="Proteomes" id="UP001576780"/>
    </source>
</evidence>
<proteinExistence type="predicted"/>
<name>A0ABV4WG90_9CYAN</name>
<evidence type="ECO:0008006" key="3">
    <source>
        <dbReference type="Google" id="ProtNLM"/>
    </source>
</evidence>
<dbReference type="RefSeq" id="WP_413276542.1">
    <property type="nucleotide sequence ID" value="NZ_JBHFNT010000051.1"/>
</dbReference>
<dbReference type="PROSITE" id="PS51257">
    <property type="entry name" value="PROKAR_LIPOPROTEIN"/>
    <property type="match status" value="1"/>
</dbReference>
<organism evidence="1 2">
    <name type="scientific">Floridaenema evergladense BLCC-F167</name>
    <dbReference type="NCBI Taxonomy" id="3153639"/>
    <lineage>
        <taxon>Bacteria</taxon>
        <taxon>Bacillati</taxon>
        <taxon>Cyanobacteriota</taxon>
        <taxon>Cyanophyceae</taxon>
        <taxon>Oscillatoriophycideae</taxon>
        <taxon>Aerosakkonematales</taxon>
        <taxon>Aerosakkonemataceae</taxon>
        <taxon>Floridanema</taxon>
        <taxon>Floridanema evergladense</taxon>
    </lineage>
</organism>
<reference evidence="1 2" key="1">
    <citation type="submission" date="2024-09" db="EMBL/GenBank/DDBJ databases">
        <title>Floridaenema gen nov. (Aerosakkonemataceae, Aerosakkonematales ord. nov., Cyanobacteria) from benthic tropical and subtropical fresh waters, with the description of four new species.</title>
        <authorList>
            <person name="Moretto J.A."/>
            <person name="Berthold D.E."/>
            <person name="Lefler F.W."/>
            <person name="Huang I.-S."/>
            <person name="Laughinghouse H. IV."/>
        </authorList>
    </citation>
    <scope>NUCLEOTIDE SEQUENCE [LARGE SCALE GENOMIC DNA]</scope>
    <source>
        <strain evidence="1 2">BLCC-F167</strain>
    </source>
</reference>
<evidence type="ECO:0000313" key="1">
    <source>
        <dbReference type="EMBL" id="MFB2834096.1"/>
    </source>
</evidence>
<keyword evidence="2" id="KW-1185">Reference proteome</keyword>